<dbReference type="EMBL" id="JBHSQS010000028">
    <property type="protein sequence ID" value="MFC5927273.1"/>
    <property type="molecule type" value="Genomic_DNA"/>
</dbReference>
<reference evidence="2" key="1">
    <citation type="journal article" date="2019" name="Int. J. Syst. Evol. Microbiol.">
        <title>The Global Catalogue of Microorganisms (GCM) 10K type strain sequencing project: providing services to taxonomists for standard genome sequencing and annotation.</title>
        <authorList>
            <consortium name="The Broad Institute Genomics Platform"/>
            <consortium name="The Broad Institute Genome Sequencing Center for Infectious Disease"/>
            <person name="Wu L."/>
            <person name="Ma J."/>
        </authorList>
    </citation>
    <scope>NUCLEOTIDE SEQUENCE [LARGE SCALE GENOMIC DNA]</scope>
    <source>
        <strain evidence="2">CGMCC 4.7144</strain>
    </source>
</reference>
<accession>A0ABW1HEC6</accession>
<name>A0ABW1HEC6_9ACTN</name>
<protein>
    <submittedName>
        <fullName evidence="1">Uncharacterized protein</fullName>
    </submittedName>
</protein>
<evidence type="ECO:0000313" key="2">
    <source>
        <dbReference type="Proteomes" id="UP001596226"/>
    </source>
</evidence>
<sequence length="265" mass="29557">MPSFSEWPDSPLDSAQRAFDLLVRPPTTLQFDGRRFAGCPDRLMSLYELKRFLLDRDTSREVRDLVWRELVVRSRQDGPGWGLGAVGLAMPGLRALAGGLARGYRGDSDDIDAEILGTFWDRLVRRVDVDQPRILPRMLDAAGRAGLKVRYADVTTEPFDSEPPGPRTPLQPWDHPEFVLARAVAIGVIDADDANIIAETRLEGASVQAAAARWGIAGQLASHWRDRAESRLVDAIRDGELAHVRLRTRPPKPVRRTSLRAWPGQ</sequence>
<dbReference type="Proteomes" id="UP001596226">
    <property type="component" value="Unassembled WGS sequence"/>
</dbReference>
<comment type="caution">
    <text evidence="1">The sequence shown here is derived from an EMBL/GenBank/DDBJ whole genome shotgun (WGS) entry which is preliminary data.</text>
</comment>
<gene>
    <name evidence="1" type="ORF">ACFQGL_28425</name>
</gene>
<organism evidence="1 2">
    <name type="scientific">Micromonospora vulcania</name>
    <dbReference type="NCBI Taxonomy" id="1441873"/>
    <lineage>
        <taxon>Bacteria</taxon>
        <taxon>Bacillati</taxon>
        <taxon>Actinomycetota</taxon>
        <taxon>Actinomycetes</taxon>
        <taxon>Micromonosporales</taxon>
        <taxon>Micromonosporaceae</taxon>
        <taxon>Micromonospora</taxon>
    </lineage>
</organism>
<proteinExistence type="predicted"/>
<keyword evidence="2" id="KW-1185">Reference proteome</keyword>
<evidence type="ECO:0000313" key="1">
    <source>
        <dbReference type="EMBL" id="MFC5927273.1"/>
    </source>
</evidence>
<dbReference type="RefSeq" id="WP_377515652.1">
    <property type="nucleotide sequence ID" value="NZ_JBHSQS010000028.1"/>
</dbReference>